<accession>A0A9C6TM25</accession>
<evidence type="ECO:0000313" key="3">
    <source>
        <dbReference type="RefSeq" id="XP_052111503.1"/>
    </source>
</evidence>
<keyword evidence="2" id="KW-1185">Reference proteome</keyword>
<dbReference type="RefSeq" id="XP_052111503.1">
    <property type="nucleotide sequence ID" value="XM_052255543.1"/>
</dbReference>
<evidence type="ECO:0000313" key="2">
    <source>
        <dbReference type="Proteomes" id="UP000515211"/>
    </source>
</evidence>
<dbReference type="Proteomes" id="UP000515211">
    <property type="component" value="Chromosome 10"/>
</dbReference>
<dbReference type="InterPro" id="IPR035979">
    <property type="entry name" value="RBD_domain_sf"/>
</dbReference>
<dbReference type="SUPFAM" id="SSF54928">
    <property type="entry name" value="RNA-binding domain, RBD"/>
    <property type="match status" value="1"/>
</dbReference>
<evidence type="ECO:0000256" key="1">
    <source>
        <dbReference type="SAM" id="Phobius"/>
    </source>
</evidence>
<organism evidence="2 3">
    <name type="scientific">Arachis duranensis</name>
    <name type="common">Wild peanut</name>
    <dbReference type="NCBI Taxonomy" id="130453"/>
    <lineage>
        <taxon>Eukaryota</taxon>
        <taxon>Viridiplantae</taxon>
        <taxon>Streptophyta</taxon>
        <taxon>Embryophyta</taxon>
        <taxon>Tracheophyta</taxon>
        <taxon>Spermatophyta</taxon>
        <taxon>Magnoliopsida</taxon>
        <taxon>eudicotyledons</taxon>
        <taxon>Gunneridae</taxon>
        <taxon>Pentapetalae</taxon>
        <taxon>rosids</taxon>
        <taxon>fabids</taxon>
        <taxon>Fabales</taxon>
        <taxon>Fabaceae</taxon>
        <taxon>Papilionoideae</taxon>
        <taxon>50 kb inversion clade</taxon>
        <taxon>dalbergioids sensu lato</taxon>
        <taxon>Dalbergieae</taxon>
        <taxon>Pterocarpus clade</taxon>
        <taxon>Arachis</taxon>
    </lineage>
</organism>
<reference evidence="3" key="2">
    <citation type="submission" date="2025-08" db="UniProtKB">
        <authorList>
            <consortium name="RefSeq"/>
        </authorList>
    </citation>
    <scope>IDENTIFICATION</scope>
    <source>
        <tissue evidence="3">Whole plant</tissue>
    </source>
</reference>
<keyword evidence="1" id="KW-1133">Transmembrane helix</keyword>
<sequence>MKQYKFAKFYDVALVQMQDVASAINALQFYANVQPTIRGRNVYVQFSSYQELTSMDQNQGRGDEVGIRVFMFELKVITESSWCQLIIDPCNDSYMVVYILINRLMNKLSVLGYMVTLVLVLSVLKYAS</sequence>
<name>A0A9C6TM25_ARADU</name>
<dbReference type="AlphaFoldDB" id="A0A9C6TM25"/>
<keyword evidence="1" id="KW-0812">Transmembrane</keyword>
<dbReference type="Gene3D" id="3.30.70.330">
    <property type="match status" value="1"/>
</dbReference>
<keyword evidence="1" id="KW-0472">Membrane</keyword>
<gene>
    <name evidence="3" type="primary">LOC110276156</name>
</gene>
<reference evidence="2" key="1">
    <citation type="journal article" date="2016" name="Nat. Genet.">
        <title>The genome sequences of Arachis duranensis and Arachis ipaensis, the diploid ancestors of cultivated peanut.</title>
        <authorList>
            <person name="Bertioli D.J."/>
            <person name="Cannon S.B."/>
            <person name="Froenicke L."/>
            <person name="Huang G."/>
            <person name="Farmer A.D."/>
            <person name="Cannon E.K."/>
            <person name="Liu X."/>
            <person name="Gao D."/>
            <person name="Clevenger J."/>
            <person name="Dash S."/>
            <person name="Ren L."/>
            <person name="Moretzsohn M.C."/>
            <person name="Shirasawa K."/>
            <person name="Huang W."/>
            <person name="Vidigal B."/>
            <person name="Abernathy B."/>
            <person name="Chu Y."/>
            <person name="Niederhuth C.E."/>
            <person name="Umale P."/>
            <person name="Araujo A.C."/>
            <person name="Kozik A."/>
            <person name="Kim K.D."/>
            <person name="Burow M.D."/>
            <person name="Varshney R.K."/>
            <person name="Wang X."/>
            <person name="Zhang X."/>
            <person name="Barkley N."/>
            <person name="Guimaraes P.M."/>
            <person name="Isobe S."/>
            <person name="Guo B."/>
            <person name="Liao B."/>
            <person name="Stalker H.T."/>
            <person name="Schmitz R.J."/>
            <person name="Scheffler B.E."/>
            <person name="Leal-Bertioli S.C."/>
            <person name="Xun X."/>
            <person name="Jackson S.A."/>
            <person name="Michelmore R."/>
            <person name="Ozias-Akins P."/>
        </authorList>
    </citation>
    <scope>NUCLEOTIDE SEQUENCE [LARGE SCALE GENOMIC DNA]</scope>
    <source>
        <strain evidence="2">cv. V14167</strain>
    </source>
</reference>
<dbReference type="InterPro" id="IPR012677">
    <property type="entry name" value="Nucleotide-bd_a/b_plait_sf"/>
</dbReference>
<dbReference type="GO" id="GO:0003676">
    <property type="term" value="F:nucleic acid binding"/>
    <property type="evidence" value="ECO:0007669"/>
    <property type="project" value="InterPro"/>
</dbReference>
<protein>
    <submittedName>
        <fullName evidence="3">Uncharacterized protein LOC110276156 isoform X2</fullName>
    </submittedName>
</protein>
<dbReference type="GeneID" id="110276156"/>
<feature type="transmembrane region" description="Helical" evidence="1">
    <location>
        <begin position="108"/>
        <end position="127"/>
    </location>
</feature>
<proteinExistence type="predicted"/>